<feature type="binding site" evidence="10">
    <location>
        <begin position="214"/>
        <end position="218"/>
    </location>
    <ligand>
        <name>GTP</name>
        <dbReference type="ChEBI" id="CHEBI:37565"/>
    </ligand>
</feature>
<keyword evidence="2" id="KW-0519">Myristate</keyword>
<feature type="binding site" evidence="10">
    <location>
        <begin position="189"/>
        <end position="195"/>
    </location>
    <ligand>
        <name>GTP</name>
        <dbReference type="ChEBI" id="CHEBI:37565"/>
    </ligand>
</feature>
<feature type="binding site" evidence="10">
    <location>
        <begin position="56"/>
        <end position="61"/>
    </location>
    <ligand>
        <name>GTP</name>
        <dbReference type="ChEBI" id="CHEBI:37565"/>
    </ligand>
</feature>
<evidence type="ECO:0000256" key="7">
    <source>
        <dbReference type="ARBA" id="ARBA00023139"/>
    </source>
</evidence>
<keyword evidence="3 11" id="KW-0479">Metal-binding</keyword>
<protein>
    <submittedName>
        <fullName evidence="13">G-protein alpha subunit</fullName>
    </submittedName>
</protein>
<dbReference type="SUPFAM" id="SSF47895">
    <property type="entry name" value="Transducin (alpha subunit), insertion domain"/>
    <property type="match status" value="1"/>
</dbReference>
<dbReference type="PANTHER" id="PTHR10218:SF232">
    <property type="entry name" value="GUANINE NUCLEOTIDE-BINDING PROTEIN ALPHA-1 SUBUNIT"/>
    <property type="match status" value="1"/>
</dbReference>
<dbReference type="Pfam" id="PF00503">
    <property type="entry name" value="G-alpha"/>
    <property type="match status" value="1"/>
</dbReference>
<dbReference type="GO" id="GO:0007188">
    <property type="term" value="P:adenylate cyclase-modulating G protein-coupled receptor signaling pathway"/>
    <property type="evidence" value="ECO:0007669"/>
    <property type="project" value="InterPro"/>
</dbReference>
<evidence type="ECO:0000313" key="12">
    <source>
        <dbReference type="Proteomes" id="UP000095287"/>
    </source>
</evidence>
<dbReference type="GO" id="GO:0005834">
    <property type="term" value="C:heterotrimeric G-protein complex"/>
    <property type="evidence" value="ECO:0007669"/>
    <property type="project" value="TreeGrafter"/>
</dbReference>
<evidence type="ECO:0000256" key="5">
    <source>
        <dbReference type="ARBA" id="ARBA00022842"/>
    </source>
</evidence>
<dbReference type="InterPro" id="IPR001408">
    <property type="entry name" value="Gprotein_alpha_I"/>
</dbReference>
<dbReference type="SMART" id="SM00275">
    <property type="entry name" value="G_alpha"/>
    <property type="match status" value="1"/>
</dbReference>
<keyword evidence="7" id="KW-0564">Palmitate</keyword>
<reference evidence="13" key="1">
    <citation type="submission" date="2016-11" db="UniProtKB">
        <authorList>
            <consortium name="WormBaseParasite"/>
        </authorList>
    </citation>
    <scope>IDENTIFICATION</scope>
</reference>
<dbReference type="GO" id="GO:0007010">
    <property type="term" value="P:cytoskeleton organization"/>
    <property type="evidence" value="ECO:0007669"/>
    <property type="project" value="UniProtKB-ARBA"/>
</dbReference>
<evidence type="ECO:0000256" key="3">
    <source>
        <dbReference type="ARBA" id="ARBA00022723"/>
    </source>
</evidence>
<dbReference type="GO" id="GO:0005525">
    <property type="term" value="F:GTP binding"/>
    <property type="evidence" value="ECO:0007669"/>
    <property type="project" value="UniProtKB-KW"/>
</dbReference>
<sequence>MPLSLDGLKSRITKQMGNCNSSSELSKRNHRIDVEIEKSKREEENSIKLLLLGAAESGKSTVLKQMKIIHDNGFSETELFQRRTMVYSTIIFSFDALMKIVDALNHQFTRKDFIDLADEVHRMANSKDPINSLSDVFFHTMQEMWHDKFVQYAYQRRDEFYLPDSTKYFMESLERINIKDYTPTEQDILHTRVSTMGVIEVNFQIKNKLWRVFDVGGQRSQRKKWIHCFDDAKAIIYVVALSEYDQVLMEDGATNRMQESLQLFSQVVNNKYFTDTNVILFLNKKDLFEEKIMKDRSLRMAFTSYTGPDHNYKAAVEYIQNRFFLANQVPNKQIYCHHTCATDTTQVRFILDSVLDTILSSKLKGCGLY</sequence>
<dbReference type="Proteomes" id="UP000095287">
    <property type="component" value="Unplaced"/>
</dbReference>
<accession>A0A1I8AUE2</accession>
<evidence type="ECO:0000256" key="11">
    <source>
        <dbReference type="PIRSR" id="PIRSR601019-2"/>
    </source>
</evidence>
<dbReference type="Gene3D" id="3.40.50.300">
    <property type="entry name" value="P-loop containing nucleotide triphosphate hydrolases"/>
    <property type="match status" value="1"/>
</dbReference>
<feature type="binding site" evidence="10">
    <location>
        <position position="341"/>
    </location>
    <ligand>
        <name>GTP</name>
        <dbReference type="ChEBI" id="CHEBI:37565"/>
    </ligand>
</feature>
<dbReference type="InterPro" id="IPR011025">
    <property type="entry name" value="GproteinA_insert"/>
</dbReference>
<dbReference type="PRINTS" id="PR00441">
    <property type="entry name" value="GPROTEINAI"/>
</dbReference>
<feature type="binding site" evidence="10">
    <location>
        <begin position="283"/>
        <end position="286"/>
    </location>
    <ligand>
        <name>GTP</name>
        <dbReference type="ChEBI" id="CHEBI:37565"/>
    </ligand>
</feature>
<dbReference type="CDD" id="cd00066">
    <property type="entry name" value="G-alpha"/>
    <property type="match status" value="1"/>
</dbReference>
<dbReference type="GO" id="GO:0005737">
    <property type="term" value="C:cytoplasm"/>
    <property type="evidence" value="ECO:0007669"/>
    <property type="project" value="UniProtKB-ARBA"/>
</dbReference>
<name>A0A1I8AUE2_9BILA</name>
<evidence type="ECO:0000256" key="8">
    <source>
        <dbReference type="ARBA" id="ARBA00023224"/>
    </source>
</evidence>
<dbReference type="InterPro" id="IPR001019">
    <property type="entry name" value="Gprotein_alpha_su"/>
</dbReference>
<dbReference type="SUPFAM" id="SSF52540">
    <property type="entry name" value="P-loop containing nucleoside triphosphate hydrolases"/>
    <property type="match status" value="1"/>
</dbReference>
<evidence type="ECO:0000256" key="1">
    <source>
        <dbReference type="ARBA" id="ARBA00011356"/>
    </source>
</evidence>
<evidence type="ECO:0000313" key="13">
    <source>
        <dbReference type="WBParaSite" id="L893_g8998.t1"/>
    </source>
</evidence>
<keyword evidence="12" id="KW-1185">Reference proteome</keyword>
<dbReference type="GO" id="GO:0001664">
    <property type="term" value="F:G protein-coupled receptor binding"/>
    <property type="evidence" value="ECO:0007669"/>
    <property type="project" value="TreeGrafter"/>
</dbReference>
<dbReference type="PROSITE" id="PS51882">
    <property type="entry name" value="G_ALPHA"/>
    <property type="match status" value="1"/>
</dbReference>
<keyword evidence="8" id="KW-0807">Transducer</keyword>
<dbReference type="GO" id="GO:0046872">
    <property type="term" value="F:metal ion binding"/>
    <property type="evidence" value="ECO:0007669"/>
    <property type="project" value="UniProtKB-KW"/>
</dbReference>
<dbReference type="PANTHER" id="PTHR10218">
    <property type="entry name" value="GTP-BINDING PROTEIN ALPHA SUBUNIT"/>
    <property type="match status" value="1"/>
</dbReference>
<dbReference type="FunFam" id="3.40.50.300:FF:000692">
    <property type="entry name" value="Guanine nucleotide-binding protein subunit alpha"/>
    <property type="match status" value="1"/>
</dbReference>
<dbReference type="FunFam" id="3.40.50.300:FF:002307">
    <property type="entry name" value="Guanine nucleotide-binding protein G(k) subunit alpha"/>
    <property type="match status" value="1"/>
</dbReference>
<feature type="binding site" evidence="11">
    <location>
        <position position="60"/>
    </location>
    <ligand>
        <name>Mg(2+)</name>
        <dbReference type="ChEBI" id="CHEBI:18420"/>
    </ligand>
</feature>
<comment type="subunit">
    <text evidence="1">G proteins are composed of 3 units; alpha, beta and gamma. The alpha chain contains the guanine nucleotide binding site.</text>
</comment>
<keyword evidence="5 11" id="KW-0460">Magnesium</keyword>
<evidence type="ECO:0000256" key="10">
    <source>
        <dbReference type="PIRSR" id="PIRSR601019-1"/>
    </source>
</evidence>
<feature type="binding site" evidence="11">
    <location>
        <position position="195"/>
    </location>
    <ligand>
        <name>Mg(2+)</name>
        <dbReference type="ChEBI" id="CHEBI:18420"/>
    </ligand>
</feature>
<dbReference type="Gene3D" id="1.10.400.10">
    <property type="entry name" value="GI Alpha 1, domain 2-like"/>
    <property type="match status" value="1"/>
</dbReference>
<dbReference type="GO" id="GO:0003924">
    <property type="term" value="F:GTPase activity"/>
    <property type="evidence" value="ECO:0007669"/>
    <property type="project" value="InterPro"/>
</dbReference>
<dbReference type="PRINTS" id="PR00318">
    <property type="entry name" value="GPROTEINA"/>
</dbReference>
<keyword evidence="6 10" id="KW-0342">GTP-binding</keyword>
<evidence type="ECO:0000256" key="2">
    <source>
        <dbReference type="ARBA" id="ARBA00022707"/>
    </source>
</evidence>
<evidence type="ECO:0000256" key="9">
    <source>
        <dbReference type="ARBA" id="ARBA00023288"/>
    </source>
</evidence>
<organism evidence="12 13">
    <name type="scientific">Steinernema glaseri</name>
    <dbReference type="NCBI Taxonomy" id="37863"/>
    <lineage>
        <taxon>Eukaryota</taxon>
        <taxon>Metazoa</taxon>
        <taxon>Ecdysozoa</taxon>
        <taxon>Nematoda</taxon>
        <taxon>Chromadorea</taxon>
        <taxon>Rhabditida</taxon>
        <taxon>Tylenchina</taxon>
        <taxon>Panagrolaimomorpha</taxon>
        <taxon>Strongyloidoidea</taxon>
        <taxon>Steinernematidae</taxon>
        <taxon>Steinernema</taxon>
    </lineage>
</organism>
<keyword evidence="4 10" id="KW-0547">Nucleotide-binding</keyword>
<dbReference type="GO" id="GO:0031683">
    <property type="term" value="F:G-protein beta/gamma-subunit complex binding"/>
    <property type="evidence" value="ECO:0007669"/>
    <property type="project" value="InterPro"/>
</dbReference>
<dbReference type="WBParaSite" id="L893_g8998.t1">
    <property type="protein sequence ID" value="L893_g8998.t1"/>
    <property type="gene ID" value="L893_g8998"/>
</dbReference>
<dbReference type="InterPro" id="IPR027417">
    <property type="entry name" value="P-loop_NTPase"/>
</dbReference>
<evidence type="ECO:0000256" key="6">
    <source>
        <dbReference type="ARBA" id="ARBA00023134"/>
    </source>
</evidence>
<feature type="binding site" evidence="10">
    <location>
        <begin position="164"/>
        <end position="165"/>
    </location>
    <ligand>
        <name>GTP</name>
        <dbReference type="ChEBI" id="CHEBI:37565"/>
    </ligand>
</feature>
<dbReference type="AlphaFoldDB" id="A0A1I8AUE2"/>
<evidence type="ECO:0000256" key="4">
    <source>
        <dbReference type="ARBA" id="ARBA00022741"/>
    </source>
</evidence>
<proteinExistence type="predicted"/>
<keyword evidence="9" id="KW-0449">Lipoprotein</keyword>